<organism evidence="1 2">
    <name type="scientific">Erwinia aphidicola</name>
    <dbReference type="NCBI Taxonomy" id="68334"/>
    <lineage>
        <taxon>Bacteria</taxon>
        <taxon>Pseudomonadati</taxon>
        <taxon>Pseudomonadota</taxon>
        <taxon>Gammaproteobacteria</taxon>
        <taxon>Enterobacterales</taxon>
        <taxon>Erwiniaceae</taxon>
        <taxon>Erwinia</taxon>
    </lineage>
</organism>
<dbReference type="InterPro" id="IPR036388">
    <property type="entry name" value="WH-like_DNA-bd_sf"/>
</dbReference>
<proteinExistence type="predicted"/>
<comment type="caution">
    <text evidence="1">The sequence shown here is derived from an EMBL/GenBank/DDBJ whole genome shotgun (WGS) entry which is preliminary data.</text>
</comment>
<accession>A0ABU8DE42</accession>
<gene>
    <name evidence="1" type="ORF">V8N49_05440</name>
</gene>
<dbReference type="InterPro" id="IPR016032">
    <property type="entry name" value="Sig_transdc_resp-reg_C-effctor"/>
</dbReference>
<dbReference type="Proteomes" id="UP001306592">
    <property type="component" value="Unassembled WGS sequence"/>
</dbReference>
<dbReference type="EMBL" id="JBANEI010000002">
    <property type="protein sequence ID" value="MEI2681100.1"/>
    <property type="molecule type" value="Genomic_DNA"/>
</dbReference>
<evidence type="ECO:0000313" key="1">
    <source>
        <dbReference type="EMBL" id="MEI2681100.1"/>
    </source>
</evidence>
<protein>
    <submittedName>
        <fullName evidence="1">Helix-turn-helix domain-containing protein</fullName>
    </submittedName>
</protein>
<evidence type="ECO:0000313" key="2">
    <source>
        <dbReference type="Proteomes" id="UP001306592"/>
    </source>
</evidence>
<reference evidence="1 2" key="1">
    <citation type="submission" date="2024-02" db="EMBL/GenBank/DDBJ databases">
        <title>First report Erwinia aphidicola in onion in Chile.</title>
        <authorList>
            <person name="Valenzuela M."/>
            <person name="Pena M."/>
            <person name="Dutta B."/>
        </authorList>
    </citation>
    <scope>NUCLEOTIDE SEQUENCE [LARGE SCALE GENOMIC DNA]</scope>
    <source>
        <strain evidence="1 2">QCJ3A</strain>
    </source>
</reference>
<dbReference type="SUPFAM" id="SSF46894">
    <property type="entry name" value="C-terminal effector domain of the bipartite response regulators"/>
    <property type="match status" value="1"/>
</dbReference>
<dbReference type="Gene3D" id="1.10.10.10">
    <property type="entry name" value="Winged helix-like DNA-binding domain superfamily/Winged helix DNA-binding domain"/>
    <property type="match status" value="1"/>
</dbReference>
<dbReference type="RefSeq" id="WP_099753859.1">
    <property type="nucleotide sequence ID" value="NZ_CAKKMT010000002.1"/>
</dbReference>
<name>A0ABU8DE42_ERWAP</name>
<sequence length="157" mass="18572">MLSVQQCEKILDIDHIHFDNILTVDCQLNTLNIPSRKLSIPLSETQKRLLICLLTNINNKREIINIVWYENHQYIRDNNYHQLVFQLRALLQRHQLPGDILITVPYYGLKLNKPLLMKIEAESRHNDFCESSAVKAVEKKDKLNRPSLRQWFLNAIR</sequence>
<keyword evidence="2" id="KW-1185">Reference proteome</keyword>